<gene>
    <name evidence="3" type="ORF">POVWA2_049630</name>
</gene>
<proteinExistence type="predicted"/>
<keyword evidence="1" id="KW-0175">Coiled coil</keyword>
<feature type="compositionally biased region" description="Polar residues" evidence="2">
    <location>
        <begin position="1209"/>
        <end position="1219"/>
    </location>
</feature>
<dbReference type="Proteomes" id="UP000078550">
    <property type="component" value="Unassembled WGS sequence"/>
</dbReference>
<sequence length="1834" mass="210802">MYNIIDTYEIIGRIDDQKSISSNSLLNNEESNEVPINDEDKNRCNMHKSSELAKGPDNPKTKEVSKHQDKDDNKENGNNETHSSREAHPSNGRKTEGDVLHNAGGETEEVEKQGEAYKGKLEGGDGSKSKTLSWETVNASAEGEKVNTDKDAIVFHLSDKSLDAEGSKIVSADEFNKSAKSVDAISADAISADAISADAISADAVSADAISGGTNGAGYCAGSGNREESSSGDRSGSGRSSCRKHYKVLIHAPACWKGEKFHGTPFIFVYDKSANFFTYSESPLEIEKYIIDPNADDFETRVLTIIFYDTLFACSTCSLLMKNNKGELQNMPKALSVFYLPLCKLDLENDSVKYRLALKMNSMLCDINIKEAISLFHNSSKLNGQNVNKFSLHFILKNDNYTENDSYNYLNQNTKIYGVPRSNLSTCIQKCKGNTDSVNNYLASRYLLNSSKSQVHSFKNLNIEKDKFSSLERIKNKWENYALANNEQMRNGFHNTLKHKNTKLTAYVGGTTKDNQSIVSKVKSEFTLEKKKNDVMNANKWKNNVEGFLEYTLDTSVKKNLYEEKKTKSYGDLLQGNTKLQNEFDVKDDILPEDSASMIHHACEKESAMSVREKGKSQENDNNFEEGVNSLTKNFRAVNSMYTCVREIMKKREDRRNDFIEEDGKQFGIKDYLGEDRSACNLQIQNFKHFSGNNSVCSSYVKNDDSLTLAIREIKQWMEKIEDKVSTISYEKSEINVNTVHNNRDKKYNSLLKFLVKNVKNNIRLKNKNIYKSCYLNIRNLYLVKKNDKIKFENKLLRRNNYKLKCIYKNVVVKLCKKIFLLKYFSTKDKFRYNKRYENMMRHLQSEKNDLLNIIENKKYEQENSLNINLLLSEELKKAQNENDILRKKEESYKNDTNKITTMYEEMHNNLNNVKDELEKTKIDLLNMKNINENIKEDKENLIRELGDTKAKYFNLTGILEGEEKMYTKKVDELEKKIQKISEEKNELIKDIKNEIDDLNKLIIEKENENIMIKKKLVELKNVEDKYKNTQINFDLLKKDFENSFDEVQIILKEMMKKEKEYIKKYNYSIKCLEEENKDIIIKLTEQREFSICESNYYKHLCKYQYNKMISFNDSLDTAEKLLDHVLSQYPLLLNELKMNSRNHFINKSCGKMHYENIQAVRDNIKLIRKSLNNFKTNSKGAVGTFNMHPYYDHSKKTCTQKGSKQKGNHTSYRGNSGMNGIFRYYEGGVKHAGQEEGEEGQDGHEEEREERGEREEREERDEREEWGEREERDEREEWGEREEEEEKGFSNLEFNHTTYTELGGKRSVSSSGGGRDYPDAWAVGGRIRNVSITSNSQKTNQQLKWNQELKRNQELKWNLDLKRSLDLKKKMDSCNAILHKNVIKETVGSGSIPAKNKLRSTRDRDASKQHIRRMMNGRGYAECKENSGNRCILPKERDSVEVGTVTGTFEMEKVDWQDRDSADHERVCGKKVLHEDIFDVTTHCRQSSDNKEKNRIEDAKPSSIPPQKEKCIYDKIEDLYDNISQDIKELNNIDIVNMYESSNQLSTLNTPEDSPAKVESELVDSVTQMKKDTDVKVERCEFDKNNFKDVISFIEKNVIKNAEYANEGKKTHEEKTVDESKNGLKRDLHKMEIAAYNSGFENKGGCKPDTDGKSPRRENNLFMNTGSSATSYQSSKVSKLMDREKSGEKRGKCPSDSGSVKNVSNNLKVFNKCNIAVEKKSISQWSFTKNASHTLAGGRPLLYASKRNPSAINRKANEHSISTNYDETAKKYYSTHHKCKNMEQLGHTNKDISENVKCEQVSSVKKSLISDRFKNKDVGVSKGSAVSKAVFSK</sequence>
<feature type="compositionally biased region" description="Basic and acidic residues" evidence="2">
    <location>
        <begin position="38"/>
        <end position="51"/>
    </location>
</feature>
<reference evidence="4" key="1">
    <citation type="submission" date="2016-05" db="EMBL/GenBank/DDBJ databases">
        <authorList>
            <person name="Naeem Raeece"/>
        </authorList>
    </citation>
    <scope>NUCLEOTIDE SEQUENCE [LARGE SCALE GENOMIC DNA]</scope>
</reference>
<feature type="region of interest" description="Disordered" evidence="2">
    <location>
        <begin position="1197"/>
        <end position="1219"/>
    </location>
</feature>
<evidence type="ECO:0000256" key="2">
    <source>
        <dbReference type="SAM" id="MobiDB-lite"/>
    </source>
</evidence>
<accession>A0A1A8ZN18</accession>
<evidence type="ECO:0000313" key="4">
    <source>
        <dbReference type="Proteomes" id="UP000078550"/>
    </source>
</evidence>
<feature type="compositionally biased region" description="Basic and acidic residues" evidence="2">
    <location>
        <begin position="57"/>
        <end position="99"/>
    </location>
</feature>
<feature type="region of interest" description="Disordered" evidence="2">
    <location>
        <begin position="1640"/>
        <end position="1702"/>
    </location>
</feature>
<feature type="compositionally biased region" description="Basic and acidic residues" evidence="2">
    <location>
        <begin position="1242"/>
        <end position="1258"/>
    </location>
</feature>
<protein>
    <submittedName>
        <fullName evidence="3">Uncharacterized protein</fullName>
    </submittedName>
</protein>
<feature type="compositionally biased region" description="Basic and acidic residues" evidence="2">
    <location>
        <begin position="1645"/>
        <end position="1660"/>
    </location>
</feature>
<organism evidence="3 4">
    <name type="scientific">Plasmodium ovale wallikeri</name>
    <dbReference type="NCBI Taxonomy" id="864142"/>
    <lineage>
        <taxon>Eukaryota</taxon>
        <taxon>Sar</taxon>
        <taxon>Alveolata</taxon>
        <taxon>Apicomplexa</taxon>
        <taxon>Aconoidasida</taxon>
        <taxon>Haemosporida</taxon>
        <taxon>Plasmodiidae</taxon>
        <taxon>Plasmodium</taxon>
        <taxon>Plasmodium (Plasmodium)</taxon>
    </lineage>
</organism>
<name>A0A1A8ZN18_PLAOA</name>
<feature type="compositionally biased region" description="Basic and acidic residues" evidence="2">
    <location>
        <begin position="110"/>
        <end position="128"/>
    </location>
</feature>
<feature type="compositionally biased region" description="Acidic residues" evidence="2">
    <location>
        <begin position="1259"/>
        <end position="1287"/>
    </location>
</feature>
<dbReference type="EMBL" id="FLRE01000177">
    <property type="protein sequence ID" value="SBT45262.1"/>
    <property type="molecule type" value="Genomic_DNA"/>
</dbReference>
<evidence type="ECO:0000256" key="1">
    <source>
        <dbReference type="SAM" id="Coils"/>
    </source>
</evidence>
<feature type="compositionally biased region" description="Basic and acidic residues" evidence="2">
    <location>
        <begin position="1680"/>
        <end position="1694"/>
    </location>
</feature>
<feature type="region of interest" description="Disordered" evidence="2">
    <location>
        <begin position="19"/>
        <end position="130"/>
    </location>
</feature>
<feature type="coiled-coil region" evidence="1">
    <location>
        <begin position="834"/>
        <end position="1040"/>
    </location>
</feature>
<feature type="region of interest" description="Disordered" evidence="2">
    <location>
        <begin position="1234"/>
        <end position="1316"/>
    </location>
</feature>
<evidence type="ECO:0000313" key="3">
    <source>
        <dbReference type="EMBL" id="SBT45262.1"/>
    </source>
</evidence>
<feature type="compositionally biased region" description="Polar residues" evidence="2">
    <location>
        <begin position="1662"/>
        <end position="1678"/>
    </location>
</feature>